<dbReference type="CDD" id="cd04730">
    <property type="entry name" value="NPD_like"/>
    <property type="match status" value="1"/>
</dbReference>
<keyword evidence="3" id="KW-0216">Detoxification</keyword>
<keyword evidence="6" id="KW-0560">Oxidoreductase</keyword>
<dbReference type="EMBL" id="JABVEC010000008">
    <property type="protein sequence ID" value="MBC6466518.1"/>
    <property type="molecule type" value="Genomic_DNA"/>
</dbReference>
<comment type="catalytic activity">
    <reaction evidence="9">
        <text>3 propionate 3-nitronate + 3 O2 + H2O = 3 3-oxopropanoate + 2 nitrate + nitrite + H2O2 + 3 H(+)</text>
        <dbReference type="Rhea" id="RHEA:57332"/>
        <dbReference type="ChEBI" id="CHEBI:15377"/>
        <dbReference type="ChEBI" id="CHEBI:15378"/>
        <dbReference type="ChEBI" id="CHEBI:15379"/>
        <dbReference type="ChEBI" id="CHEBI:16240"/>
        <dbReference type="ChEBI" id="CHEBI:16301"/>
        <dbReference type="ChEBI" id="CHEBI:17632"/>
        <dbReference type="ChEBI" id="CHEBI:33190"/>
        <dbReference type="ChEBI" id="CHEBI:136067"/>
    </reaction>
</comment>
<name>A0ABR7LPB7_9ACTN</name>
<keyword evidence="12" id="KW-1185">Reference proteome</keyword>
<dbReference type="SUPFAM" id="SSF51412">
    <property type="entry name" value="Inosine monophosphate dehydrogenase (IMPDH)"/>
    <property type="match status" value="1"/>
</dbReference>
<protein>
    <recommendedName>
        <fullName evidence="8">Propionate 3-nitronate monooxygenase</fullName>
    </recommendedName>
</protein>
<proteinExistence type="inferred from homology"/>
<dbReference type="PANTHER" id="PTHR42747">
    <property type="entry name" value="NITRONATE MONOOXYGENASE-RELATED"/>
    <property type="match status" value="1"/>
</dbReference>
<dbReference type="PANTHER" id="PTHR42747:SF3">
    <property type="entry name" value="NITRONATE MONOOXYGENASE-RELATED"/>
    <property type="match status" value="1"/>
</dbReference>
<keyword evidence="4" id="KW-0285">Flavoprotein</keyword>
<feature type="region of interest" description="Disordered" evidence="10">
    <location>
        <begin position="183"/>
        <end position="208"/>
    </location>
</feature>
<evidence type="ECO:0000256" key="6">
    <source>
        <dbReference type="ARBA" id="ARBA00023002"/>
    </source>
</evidence>
<evidence type="ECO:0000256" key="8">
    <source>
        <dbReference type="ARBA" id="ARBA00031155"/>
    </source>
</evidence>
<evidence type="ECO:0000256" key="4">
    <source>
        <dbReference type="ARBA" id="ARBA00022630"/>
    </source>
</evidence>
<evidence type="ECO:0000256" key="3">
    <source>
        <dbReference type="ARBA" id="ARBA00022575"/>
    </source>
</evidence>
<evidence type="ECO:0000256" key="10">
    <source>
        <dbReference type="SAM" id="MobiDB-lite"/>
    </source>
</evidence>
<dbReference type="GO" id="GO:0004497">
    <property type="term" value="F:monooxygenase activity"/>
    <property type="evidence" value="ECO:0007669"/>
    <property type="project" value="UniProtKB-KW"/>
</dbReference>
<gene>
    <name evidence="11" type="ORF">HKK74_13530</name>
</gene>
<dbReference type="InterPro" id="IPR013785">
    <property type="entry name" value="Aldolase_TIM"/>
</dbReference>
<comment type="similarity">
    <text evidence="2">Belongs to the nitronate monooxygenase family. NMO class I subfamily.</text>
</comment>
<sequence>MPFAELFEHPIVQAPMAGGASTPALAAAVSNAGGLGFLAAGYKTVAQMRREIDETRELTSRPFGVNLFVPSDDPVDTAAVAAYQERLVPEADRLGVALGEPVGGDDDWAAKVADLLADPPSVVGFTFGRPGDELVAALRDRGTLVIVTVTSVAEAEAASAADVLCVQGPEAGAHQGSFANTARLRDPADPRAPGVPRAPGEPDGGGEFPEGLRALLRAVREVIDRPLIAAGGLGHTGHVAEVLALGAGAAQLGTAFLRAPESGATSVYKDALADPRFTVTALTRAFSGRPARGLVNRFLAAHSAYAPAAYPHVHNLTAPLRRAAAQQGDVGAMALWAGTSFRLATDAPAAETVARLAASG</sequence>
<keyword evidence="7 11" id="KW-0503">Monooxygenase</keyword>
<dbReference type="RefSeq" id="WP_187243523.1">
    <property type="nucleotide sequence ID" value="NZ_BAAAOK010000009.1"/>
</dbReference>
<evidence type="ECO:0000256" key="5">
    <source>
        <dbReference type="ARBA" id="ARBA00022643"/>
    </source>
</evidence>
<evidence type="ECO:0000313" key="11">
    <source>
        <dbReference type="EMBL" id="MBC6466518.1"/>
    </source>
</evidence>
<keyword evidence="5" id="KW-0288">FMN</keyword>
<dbReference type="Proteomes" id="UP000805614">
    <property type="component" value="Unassembled WGS sequence"/>
</dbReference>
<organism evidence="11 12">
    <name type="scientific">Actinomadura alba</name>
    <dbReference type="NCBI Taxonomy" id="406431"/>
    <lineage>
        <taxon>Bacteria</taxon>
        <taxon>Bacillati</taxon>
        <taxon>Actinomycetota</taxon>
        <taxon>Actinomycetes</taxon>
        <taxon>Streptosporangiales</taxon>
        <taxon>Thermomonosporaceae</taxon>
        <taxon>Actinomadura</taxon>
    </lineage>
</organism>
<dbReference type="Pfam" id="PF03060">
    <property type="entry name" value="NMO"/>
    <property type="match status" value="1"/>
</dbReference>
<comment type="caution">
    <text evidence="11">The sequence shown here is derived from an EMBL/GenBank/DDBJ whole genome shotgun (WGS) entry which is preliminary data.</text>
</comment>
<evidence type="ECO:0000256" key="9">
    <source>
        <dbReference type="ARBA" id="ARBA00049401"/>
    </source>
</evidence>
<dbReference type="Gene3D" id="3.20.20.70">
    <property type="entry name" value="Aldolase class I"/>
    <property type="match status" value="1"/>
</dbReference>
<evidence type="ECO:0000256" key="1">
    <source>
        <dbReference type="ARBA" id="ARBA00001917"/>
    </source>
</evidence>
<accession>A0ABR7LPB7</accession>
<evidence type="ECO:0000313" key="12">
    <source>
        <dbReference type="Proteomes" id="UP000805614"/>
    </source>
</evidence>
<evidence type="ECO:0000256" key="7">
    <source>
        <dbReference type="ARBA" id="ARBA00023033"/>
    </source>
</evidence>
<dbReference type="InterPro" id="IPR004136">
    <property type="entry name" value="NMO"/>
</dbReference>
<evidence type="ECO:0000256" key="2">
    <source>
        <dbReference type="ARBA" id="ARBA00009881"/>
    </source>
</evidence>
<reference evidence="11 12" key="1">
    <citation type="submission" date="2020-06" db="EMBL/GenBank/DDBJ databases">
        <title>Actinomadura xiongansis sp. nov., isolated from soil of Baiyangdian.</title>
        <authorList>
            <person name="Zhang X."/>
        </authorList>
    </citation>
    <scope>NUCLEOTIDE SEQUENCE [LARGE SCALE GENOMIC DNA]</scope>
    <source>
        <strain evidence="11 12">HBUM206468</strain>
    </source>
</reference>
<comment type="cofactor">
    <cofactor evidence="1">
        <name>FMN</name>
        <dbReference type="ChEBI" id="CHEBI:58210"/>
    </cofactor>
</comment>